<keyword evidence="13" id="KW-0479">Metal-binding</keyword>
<comment type="function">
    <text evidence="13">Subunits I and II form the functional core of the enzyme complex. Electrons originating in cytochrome c are transferred via heme a and Cu(A) to the binuclear center formed by heme a3 and Cu(B).</text>
</comment>
<evidence type="ECO:0000256" key="13">
    <source>
        <dbReference type="RuleBase" id="RU004024"/>
    </source>
</evidence>
<dbReference type="Gene3D" id="2.60.40.420">
    <property type="entry name" value="Cupredoxins - blue copper proteins"/>
    <property type="match status" value="1"/>
</dbReference>
<feature type="transmembrane region" description="Helical" evidence="14">
    <location>
        <begin position="91"/>
        <end position="110"/>
    </location>
</feature>
<keyword evidence="3 12" id="KW-0813">Transport</keyword>
<keyword evidence="10" id="KW-0560">Oxidoreductase</keyword>
<evidence type="ECO:0000313" key="18">
    <source>
        <dbReference type="Proteomes" id="UP000077421"/>
    </source>
</evidence>
<dbReference type="InterPro" id="IPR008972">
    <property type="entry name" value="Cupredoxin"/>
</dbReference>
<dbReference type="PANTHER" id="PTHR22888:SF18">
    <property type="entry name" value="CYTOCHROME BO(3) UBIQUINOL OXIDASE SUBUNIT 2"/>
    <property type="match status" value="1"/>
</dbReference>
<dbReference type="PROSITE" id="PS50857">
    <property type="entry name" value="COX2_CUA"/>
    <property type="match status" value="1"/>
</dbReference>
<dbReference type="EMBL" id="LSUQ01000058">
    <property type="protein sequence ID" value="OAG92880.1"/>
    <property type="molecule type" value="Genomic_DNA"/>
</dbReference>
<evidence type="ECO:0000256" key="10">
    <source>
        <dbReference type="ARBA" id="ARBA00023002"/>
    </source>
</evidence>
<comment type="subcellular location">
    <subcellularLocation>
        <location evidence="1 12">Cell membrane</location>
        <topology evidence="1 12">Multi-pass membrane protein</topology>
    </subcellularLocation>
</comment>
<keyword evidence="6 12" id="KW-0812">Transmembrane</keyword>
<proteinExistence type="inferred from homology"/>
<dbReference type="GO" id="GO:0005886">
    <property type="term" value="C:plasma membrane"/>
    <property type="evidence" value="ECO:0007669"/>
    <property type="project" value="UniProtKB-SubCell"/>
</dbReference>
<dbReference type="SUPFAM" id="SSF81464">
    <property type="entry name" value="Cytochrome c oxidase subunit II-like, transmembrane region"/>
    <property type="match status" value="1"/>
</dbReference>
<evidence type="ECO:0000256" key="4">
    <source>
        <dbReference type="ARBA" id="ARBA00022475"/>
    </source>
</evidence>
<dbReference type="InterPro" id="IPR036257">
    <property type="entry name" value="Cyt_c_oxidase_su2_TM_sf"/>
</dbReference>
<sequence length="282" mass="31217">MARNRKILRRFSWVVMASLLLTGCSTQIPVLQPQGPVAQQEFGLIEWSFFLMLIVAIVVFILFGVFIYRYRNTPNNKAPYEPDMEGSRKLEFIWTLIPVVIVLLIAVPTVRTTYALQAPPSTAKTDPLVINVTSAAWKWVFQYPKSGLETVNYLVIPANEPVQFNLTSVGPMNTFWIPSLGGMEFNMPNVTLGLWLQADHPGIYLGRSANFSGVGFEHMSFTVKALSIPQFNTWVSAVKKTAPALSSAENNQILYTHGLSPKLTFSSYPSTTATGTAGMSGM</sequence>
<feature type="transmembrane region" description="Helical" evidence="14">
    <location>
        <begin position="50"/>
        <end position="70"/>
    </location>
</feature>
<keyword evidence="4" id="KW-1003">Cell membrane</keyword>
<evidence type="ECO:0000256" key="1">
    <source>
        <dbReference type="ARBA" id="ARBA00004651"/>
    </source>
</evidence>
<keyword evidence="5 12" id="KW-0679">Respiratory chain</keyword>
<evidence type="ECO:0000256" key="2">
    <source>
        <dbReference type="ARBA" id="ARBA00007866"/>
    </source>
</evidence>
<dbReference type="InterPro" id="IPR034227">
    <property type="entry name" value="CuRO_UO_II"/>
</dbReference>
<organism evidence="17 18">
    <name type="scientific">Ferroacidibacillus organovorans</name>
    <dbReference type="NCBI Taxonomy" id="1765683"/>
    <lineage>
        <taxon>Bacteria</taxon>
        <taxon>Bacillati</taxon>
        <taxon>Bacillota</taxon>
        <taxon>Bacilli</taxon>
        <taxon>Bacillales</taxon>
        <taxon>Alicyclobacillaceae</taxon>
        <taxon>Ferroacidibacillus</taxon>
    </lineage>
</organism>
<evidence type="ECO:0000256" key="8">
    <source>
        <dbReference type="ARBA" id="ARBA00022982"/>
    </source>
</evidence>
<dbReference type="SUPFAM" id="SSF49503">
    <property type="entry name" value="Cupredoxins"/>
    <property type="match status" value="1"/>
</dbReference>
<dbReference type="EC" id="7.1.1.9" evidence="13"/>
<reference evidence="17 18" key="1">
    <citation type="submission" date="2016-02" db="EMBL/GenBank/DDBJ databases">
        <title>Draft genome sequence of Acidibacillus ferrooxidans SLC66.</title>
        <authorList>
            <person name="Oliveira G."/>
            <person name="Nancucheo I."/>
            <person name="Dall'Agnol H."/>
            <person name="Johnson B."/>
            <person name="Oliveira R."/>
            <person name="Nunes G.L."/>
            <person name="Tzotzos G."/>
            <person name="Orellana S.C."/>
            <person name="Salim A.C."/>
            <person name="Araujo F.M."/>
        </authorList>
    </citation>
    <scope>NUCLEOTIDE SEQUENCE [LARGE SCALE GENOMIC DNA]</scope>
    <source>
        <strain evidence="17 18">SLC66</strain>
    </source>
</reference>
<dbReference type="InterPro" id="IPR002429">
    <property type="entry name" value="CcO_II-like_C"/>
</dbReference>
<comment type="catalytic activity">
    <reaction evidence="13">
        <text>4 Fe(II)-[cytochrome c] + O2 + 8 H(+)(in) = 4 Fe(III)-[cytochrome c] + 2 H2O + 4 H(+)(out)</text>
        <dbReference type="Rhea" id="RHEA:11436"/>
        <dbReference type="Rhea" id="RHEA-COMP:10350"/>
        <dbReference type="Rhea" id="RHEA-COMP:14399"/>
        <dbReference type="ChEBI" id="CHEBI:15377"/>
        <dbReference type="ChEBI" id="CHEBI:15378"/>
        <dbReference type="ChEBI" id="CHEBI:15379"/>
        <dbReference type="ChEBI" id="CHEBI:29033"/>
        <dbReference type="ChEBI" id="CHEBI:29034"/>
        <dbReference type="EC" id="7.1.1.9"/>
    </reaction>
</comment>
<name>A0A853KC56_9BACL</name>
<evidence type="ECO:0000256" key="7">
    <source>
        <dbReference type="ARBA" id="ARBA00022729"/>
    </source>
</evidence>
<dbReference type="CDD" id="cd04212">
    <property type="entry name" value="CuRO_UO_II"/>
    <property type="match status" value="1"/>
</dbReference>
<dbReference type="InterPro" id="IPR011759">
    <property type="entry name" value="Cyt_c_oxidase_su2_TM_dom"/>
</dbReference>
<gene>
    <name evidence="17" type="ORF">AYW79_12960</name>
</gene>
<comment type="caution">
    <text evidence="17">The sequence shown here is derived from an EMBL/GenBank/DDBJ whole genome shotgun (WGS) entry which is preliminary data.</text>
</comment>
<evidence type="ECO:0000259" key="15">
    <source>
        <dbReference type="PROSITE" id="PS50857"/>
    </source>
</evidence>
<dbReference type="PROSITE" id="PS50999">
    <property type="entry name" value="COX2_TM"/>
    <property type="match status" value="1"/>
</dbReference>
<evidence type="ECO:0000256" key="9">
    <source>
        <dbReference type="ARBA" id="ARBA00022989"/>
    </source>
</evidence>
<feature type="domain" description="Cytochrome oxidase subunit II transmembrane region profile" evidence="16">
    <location>
        <begin position="22"/>
        <end position="120"/>
    </location>
</feature>
<feature type="domain" description="Cytochrome oxidase subunit II copper A binding" evidence="15">
    <location>
        <begin position="125"/>
        <end position="237"/>
    </location>
</feature>
<keyword evidence="8 12" id="KW-0249">Electron transport</keyword>
<dbReference type="PROSITE" id="PS51257">
    <property type="entry name" value="PROKAR_LIPOPROTEIN"/>
    <property type="match status" value="1"/>
</dbReference>
<protein>
    <recommendedName>
        <fullName evidence="13">Cytochrome c oxidase subunit 2</fullName>
        <ecNumber evidence="13">7.1.1.9</ecNumber>
    </recommendedName>
</protein>
<dbReference type="Gene3D" id="1.10.287.90">
    <property type="match status" value="1"/>
</dbReference>
<dbReference type="GO" id="GO:0042773">
    <property type="term" value="P:ATP synthesis coupled electron transport"/>
    <property type="evidence" value="ECO:0007669"/>
    <property type="project" value="TreeGrafter"/>
</dbReference>
<keyword evidence="7" id="KW-0732">Signal</keyword>
<evidence type="ECO:0000313" key="17">
    <source>
        <dbReference type="EMBL" id="OAG92880.1"/>
    </source>
</evidence>
<comment type="cofactor">
    <cofactor evidence="13">
        <name>Cu cation</name>
        <dbReference type="ChEBI" id="CHEBI:23378"/>
    </cofactor>
    <text evidence="13">Binds a copper A center.</text>
</comment>
<dbReference type="GO" id="GO:0005507">
    <property type="term" value="F:copper ion binding"/>
    <property type="evidence" value="ECO:0007669"/>
    <property type="project" value="InterPro"/>
</dbReference>
<evidence type="ECO:0000256" key="12">
    <source>
        <dbReference type="RuleBase" id="RU000456"/>
    </source>
</evidence>
<evidence type="ECO:0000256" key="14">
    <source>
        <dbReference type="SAM" id="Phobius"/>
    </source>
</evidence>
<dbReference type="GO" id="GO:0004129">
    <property type="term" value="F:cytochrome-c oxidase activity"/>
    <property type="evidence" value="ECO:0007669"/>
    <property type="project" value="UniProtKB-EC"/>
</dbReference>
<dbReference type="AlphaFoldDB" id="A0A853KC56"/>
<dbReference type="Pfam" id="PF00116">
    <property type="entry name" value="COX2"/>
    <property type="match status" value="1"/>
</dbReference>
<evidence type="ECO:0000256" key="5">
    <source>
        <dbReference type="ARBA" id="ARBA00022660"/>
    </source>
</evidence>
<dbReference type="PANTHER" id="PTHR22888">
    <property type="entry name" value="CYTOCHROME C OXIDASE, SUBUNIT II"/>
    <property type="match status" value="1"/>
</dbReference>
<dbReference type="Pfam" id="PF02790">
    <property type="entry name" value="COX2_TM"/>
    <property type="match status" value="1"/>
</dbReference>
<keyword evidence="11 14" id="KW-0472">Membrane</keyword>
<dbReference type="RefSeq" id="WP_067566724.1">
    <property type="nucleotide sequence ID" value="NZ_LSUQ01000058.1"/>
</dbReference>
<dbReference type="GO" id="GO:0016491">
    <property type="term" value="F:oxidoreductase activity"/>
    <property type="evidence" value="ECO:0007669"/>
    <property type="project" value="UniProtKB-KW"/>
</dbReference>
<evidence type="ECO:0000256" key="11">
    <source>
        <dbReference type="ARBA" id="ARBA00023136"/>
    </source>
</evidence>
<dbReference type="PRINTS" id="PR01166">
    <property type="entry name" value="CYCOXIDASEII"/>
</dbReference>
<comment type="similarity">
    <text evidence="2 12">Belongs to the cytochrome c oxidase subunit 2 family.</text>
</comment>
<evidence type="ECO:0000256" key="6">
    <source>
        <dbReference type="ARBA" id="ARBA00022692"/>
    </source>
</evidence>
<evidence type="ECO:0000259" key="16">
    <source>
        <dbReference type="PROSITE" id="PS50999"/>
    </source>
</evidence>
<keyword evidence="13" id="KW-0186">Copper</keyword>
<keyword evidence="9 14" id="KW-1133">Transmembrane helix</keyword>
<accession>A0A853KC56</accession>
<dbReference type="Proteomes" id="UP000077421">
    <property type="component" value="Unassembled WGS sequence"/>
</dbReference>
<dbReference type="InterPro" id="IPR045187">
    <property type="entry name" value="CcO_II"/>
</dbReference>
<evidence type="ECO:0000256" key="3">
    <source>
        <dbReference type="ARBA" id="ARBA00022448"/>
    </source>
</evidence>